<evidence type="ECO:0000313" key="14">
    <source>
        <dbReference type="Proteomes" id="UP001056384"/>
    </source>
</evidence>
<keyword evidence="5" id="KW-0325">Glycoprotein</keyword>
<sequence length="175" mass="17317">MAILKYAIVLLPVLVRTFPQSTIDDIPTCAYPPLLSALSGTSCAQTDISCICAQTGLIPTITSTVVEACPGSVSADDVAAFIAELCGGSAASSASSPVAESVTSAASTSGSTSLPPTSANKTSTGVSTTTNGTSTSRSTITPTTQPSDGGAEGLRMSLMAGVVAFGGLTWAFAEL</sequence>
<accession>A0A9Q9AUF2</accession>
<dbReference type="GO" id="GO:0098552">
    <property type="term" value="C:side of membrane"/>
    <property type="evidence" value="ECO:0007669"/>
    <property type="project" value="UniProtKB-KW"/>
</dbReference>
<keyword evidence="9" id="KW-0408">Iron</keyword>
<evidence type="ECO:0000256" key="10">
    <source>
        <dbReference type="SAM" id="MobiDB-lite"/>
    </source>
</evidence>
<dbReference type="PROSITE" id="PS52012">
    <property type="entry name" value="CFEM"/>
    <property type="match status" value="1"/>
</dbReference>
<dbReference type="GO" id="GO:0046872">
    <property type="term" value="F:metal ion binding"/>
    <property type="evidence" value="ECO:0007669"/>
    <property type="project" value="UniProtKB-UniRule"/>
</dbReference>
<dbReference type="InterPro" id="IPR008427">
    <property type="entry name" value="Extracellular_membr_CFEM_dom"/>
</dbReference>
<feature type="disulfide bond" evidence="9">
    <location>
        <begin position="43"/>
        <end position="50"/>
    </location>
</feature>
<name>A0A9Q9AUF2_9PEZI</name>
<evidence type="ECO:0000256" key="4">
    <source>
        <dbReference type="ARBA" id="ARBA00022525"/>
    </source>
</evidence>
<organism evidence="13 14">
    <name type="scientific">Septoria linicola</name>
    <dbReference type="NCBI Taxonomy" id="215465"/>
    <lineage>
        <taxon>Eukaryota</taxon>
        <taxon>Fungi</taxon>
        <taxon>Dikarya</taxon>
        <taxon>Ascomycota</taxon>
        <taxon>Pezizomycotina</taxon>
        <taxon>Dothideomycetes</taxon>
        <taxon>Dothideomycetidae</taxon>
        <taxon>Mycosphaerellales</taxon>
        <taxon>Mycosphaerellaceae</taxon>
        <taxon>Septoria</taxon>
    </lineage>
</organism>
<dbReference type="AlphaFoldDB" id="A0A9Q9AUF2"/>
<keyword evidence="9" id="KW-0349">Heme</keyword>
<feature type="chain" id="PRO_5040334333" evidence="11">
    <location>
        <begin position="18"/>
        <end position="175"/>
    </location>
</feature>
<keyword evidence="7 9" id="KW-1015">Disulfide bond</keyword>
<evidence type="ECO:0000256" key="6">
    <source>
        <dbReference type="ARBA" id="ARBA00022729"/>
    </source>
</evidence>
<evidence type="ECO:0000256" key="3">
    <source>
        <dbReference type="ARBA" id="ARBA00010031"/>
    </source>
</evidence>
<dbReference type="SMART" id="SM00747">
    <property type="entry name" value="CFEM"/>
    <property type="match status" value="1"/>
</dbReference>
<evidence type="ECO:0000256" key="7">
    <source>
        <dbReference type="ARBA" id="ARBA00023157"/>
    </source>
</evidence>
<keyword evidence="14" id="KW-1185">Reference proteome</keyword>
<feature type="disulfide bond" evidence="9">
    <location>
        <begin position="29"/>
        <end position="69"/>
    </location>
</feature>
<dbReference type="Pfam" id="PF05730">
    <property type="entry name" value="CFEM"/>
    <property type="match status" value="1"/>
</dbReference>
<evidence type="ECO:0000256" key="11">
    <source>
        <dbReference type="SAM" id="SignalP"/>
    </source>
</evidence>
<feature type="domain" description="CFEM" evidence="12">
    <location>
        <begin position="1"/>
        <end position="113"/>
    </location>
</feature>
<comment type="subcellular location">
    <subcellularLocation>
        <location evidence="1">Membrane</location>
        <topology evidence="1">Lipid-anchor</topology>
        <topology evidence="1">GPI-anchor</topology>
    </subcellularLocation>
    <subcellularLocation>
        <location evidence="2">Secreted</location>
    </subcellularLocation>
</comment>
<protein>
    <submittedName>
        <fullName evidence="13">Extracellular membrane protein, CFEM</fullName>
    </submittedName>
</protein>
<keyword evidence="6 11" id="KW-0732">Signal</keyword>
<evidence type="ECO:0000313" key="13">
    <source>
        <dbReference type="EMBL" id="USW55609.1"/>
    </source>
</evidence>
<evidence type="ECO:0000256" key="9">
    <source>
        <dbReference type="PROSITE-ProRule" id="PRU01356"/>
    </source>
</evidence>
<evidence type="ECO:0000256" key="1">
    <source>
        <dbReference type="ARBA" id="ARBA00004589"/>
    </source>
</evidence>
<keyword evidence="4" id="KW-0964">Secreted</keyword>
<keyword evidence="5" id="KW-0472">Membrane</keyword>
<keyword evidence="8" id="KW-0449">Lipoprotein</keyword>
<dbReference type="OrthoDB" id="3065412at2759"/>
<keyword evidence="9" id="KW-0479">Metal-binding</keyword>
<dbReference type="EMBL" id="CP099424">
    <property type="protein sequence ID" value="USW55609.1"/>
    <property type="molecule type" value="Genomic_DNA"/>
</dbReference>
<proteinExistence type="inferred from homology"/>
<dbReference type="Proteomes" id="UP001056384">
    <property type="component" value="Chromosome 7"/>
</dbReference>
<comment type="caution">
    <text evidence="9">Lacks conserved residue(s) required for the propagation of feature annotation.</text>
</comment>
<feature type="region of interest" description="Disordered" evidence="10">
    <location>
        <begin position="106"/>
        <end position="152"/>
    </location>
</feature>
<dbReference type="GO" id="GO:0005576">
    <property type="term" value="C:extracellular region"/>
    <property type="evidence" value="ECO:0007669"/>
    <property type="project" value="UniProtKB-SubCell"/>
</dbReference>
<evidence type="ECO:0000256" key="2">
    <source>
        <dbReference type="ARBA" id="ARBA00004613"/>
    </source>
</evidence>
<evidence type="ECO:0000256" key="8">
    <source>
        <dbReference type="ARBA" id="ARBA00023288"/>
    </source>
</evidence>
<feature type="binding site" description="axial binding residue" evidence="9">
    <location>
        <position position="47"/>
    </location>
    <ligand>
        <name>heme</name>
        <dbReference type="ChEBI" id="CHEBI:30413"/>
    </ligand>
    <ligandPart>
        <name>Fe</name>
        <dbReference type="ChEBI" id="CHEBI:18248"/>
    </ligandPart>
</feature>
<keyword evidence="5" id="KW-0336">GPI-anchor</keyword>
<evidence type="ECO:0000259" key="12">
    <source>
        <dbReference type="PROSITE" id="PS52012"/>
    </source>
</evidence>
<reference evidence="13" key="1">
    <citation type="submission" date="2022-06" db="EMBL/GenBank/DDBJ databases">
        <title>Complete genome sequences of two strains of the flax pathogen Septoria linicola.</title>
        <authorList>
            <person name="Lapalu N."/>
            <person name="Simon A."/>
            <person name="Demenou B."/>
            <person name="Paumier D."/>
            <person name="Guillot M.-P."/>
            <person name="Gout L."/>
            <person name="Valade R."/>
        </authorList>
    </citation>
    <scope>NUCLEOTIDE SEQUENCE</scope>
    <source>
        <strain evidence="13">SE15195</strain>
    </source>
</reference>
<comment type="similarity">
    <text evidence="3">Belongs to the RBT5 family.</text>
</comment>
<feature type="compositionally biased region" description="Low complexity" evidence="10">
    <location>
        <begin position="106"/>
        <end position="147"/>
    </location>
</feature>
<gene>
    <name evidence="13" type="ORF">Slin15195_G089280</name>
</gene>
<feature type="signal peptide" evidence="11">
    <location>
        <begin position="1"/>
        <end position="17"/>
    </location>
</feature>
<evidence type="ECO:0000256" key="5">
    <source>
        <dbReference type="ARBA" id="ARBA00022622"/>
    </source>
</evidence>